<sequence>MLGVLSVGVVSNPTAAASVPKHARSLDLPLDTETLAALPQSTMRAQIHGHTIECSGVTLVDLLRHLKVLPVDGKPDAAVLDQYLLVQARDGYRVVFAVAELDPATGDRPVLLANQCQGKALDDAEGPLRLLVPDDRRAARSVRQISRIQLLDAPD</sequence>
<feature type="domain" description="Oxidoreductase molybdopterin-binding" evidence="1">
    <location>
        <begin position="51"/>
        <end position="154"/>
    </location>
</feature>
<protein>
    <submittedName>
        <fullName evidence="2">Molybdopterin-binding protein</fullName>
    </submittedName>
</protein>
<gene>
    <name evidence="2" type="ORF">C7S18_00950</name>
</gene>
<dbReference type="Pfam" id="PF00174">
    <property type="entry name" value="Oxidored_molyb"/>
    <property type="match status" value="1"/>
</dbReference>
<dbReference type="SUPFAM" id="SSF56524">
    <property type="entry name" value="Oxidoreductase molybdopterin-binding domain"/>
    <property type="match status" value="1"/>
</dbReference>
<organism evidence="2 3">
    <name type="scientific">Ahniella affigens</name>
    <dbReference type="NCBI Taxonomy" id="2021234"/>
    <lineage>
        <taxon>Bacteria</taxon>
        <taxon>Pseudomonadati</taxon>
        <taxon>Pseudomonadota</taxon>
        <taxon>Gammaproteobacteria</taxon>
        <taxon>Lysobacterales</taxon>
        <taxon>Rhodanobacteraceae</taxon>
        <taxon>Ahniella</taxon>
    </lineage>
</organism>
<dbReference type="AlphaFoldDB" id="A0A2P1PLY1"/>
<keyword evidence="3" id="KW-1185">Reference proteome</keyword>
<name>A0A2P1PLY1_9GAMM</name>
<proteinExistence type="predicted"/>
<reference evidence="2 3" key="1">
    <citation type="submission" date="2018-03" db="EMBL/GenBank/DDBJ databases">
        <title>Ahniella affigens gen. nov., sp. nov., a gammaproteobacterium isolated from sandy soil near a stream.</title>
        <authorList>
            <person name="Ko Y."/>
            <person name="Kim J.-H."/>
        </authorList>
    </citation>
    <scope>NUCLEOTIDE SEQUENCE [LARGE SCALE GENOMIC DNA]</scope>
    <source>
        <strain evidence="2 3">D13</strain>
    </source>
</reference>
<dbReference type="InterPro" id="IPR036374">
    <property type="entry name" value="OxRdtase_Mopterin-bd_sf"/>
</dbReference>
<reference evidence="2 3" key="2">
    <citation type="submission" date="2018-03" db="EMBL/GenBank/DDBJ databases">
        <authorList>
            <person name="Keele B.F."/>
        </authorList>
    </citation>
    <scope>NUCLEOTIDE SEQUENCE [LARGE SCALE GENOMIC DNA]</scope>
    <source>
        <strain evidence="2 3">D13</strain>
    </source>
</reference>
<accession>A0A2P1PLY1</accession>
<dbReference type="InterPro" id="IPR000572">
    <property type="entry name" value="OxRdtase_Mopterin-bd_dom"/>
</dbReference>
<evidence type="ECO:0000259" key="1">
    <source>
        <dbReference type="Pfam" id="PF00174"/>
    </source>
</evidence>
<evidence type="ECO:0000313" key="2">
    <source>
        <dbReference type="EMBL" id="AVP95851.1"/>
    </source>
</evidence>
<evidence type="ECO:0000313" key="3">
    <source>
        <dbReference type="Proteomes" id="UP000241074"/>
    </source>
</evidence>
<dbReference type="KEGG" id="xba:C7S18_00950"/>
<dbReference type="EMBL" id="CP027860">
    <property type="protein sequence ID" value="AVP95851.1"/>
    <property type="molecule type" value="Genomic_DNA"/>
</dbReference>
<dbReference type="Gene3D" id="3.90.420.10">
    <property type="entry name" value="Oxidoreductase, molybdopterin-binding domain"/>
    <property type="match status" value="1"/>
</dbReference>
<dbReference type="Proteomes" id="UP000241074">
    <property type="component" value="Chromosome"/>
</dbReference>